<dbReference type="Proteomes" id="UP000027195">
    <property type="component" value="Unassembled WGS sequence"/>
</dbReference>
<dbReference type="GO" id="GO:0007166">
    <property type="term" value="P:cell surface receptor signaling pathway"/>
    <property type="evidence" value="ECO:0007669"/>
    <property type="project" value="InterPro"/>
</dbReference>
<evidence type="ECO:0000313" key="3">
    <source>
        <dbReference type="EMBL" id="KDQ12083.1"/>
    </source>
</evidence>
<protein>
    <recommendedName>
        <fullName evidence="2">Protein kinase domain-containing protein</fullName>
    </recommendedName>
</protein>
<dbReference type="InterPro" id="IPR036537">
    <property type="entry name" value="Adaptor_Cbl_N_dom_sf"/>
</dbReference>
<dbReference type="InParanoid" id="A0A067M8G7"/>
<dbReference type="GO" id="GO:0004674">
    <property type="term" value="F:protein serine/threonine kinase activity"/>
    <property type="evidence" value="ECO:0007669"/>
    <property type="project" value="TreeGrafter"/>
</dbReference>
<proteinExistence type="predicted"/>
<dbReference type="Gene3D" id="1.10.510.10">
    <property type="entry name" value="Transferase(Phosphotransferase) domain 1"/>
    <property type="match status" value="1"/>
</dbReference>
<accession>A0A067M8G7</accession>
<dbReference type="CDD" id="cd21037">
    <property type="entry name" value="MLKL_NTD"/>
    <property type="match status" value="1"/>
</dbReference>
<dbReference type="GO" id="GO:0005524">
    <property type="term" value="F:ATP binding"/>
    <property type="evidence" value="ECO:0007669"/>
    <property type="project" value="InterPro"/>
</dbReference>
<dbReference type="PANTHER" id="PTHR44329">
    <property type="entry name" value="SERINE/THREONINE-PROTEIN KINASE TNNI3K-RELATED"/>
    <property type="match status" value="1"/>
</dbReference>
<feature type="domain" description="Protein kinase" evidence="2">
    <location>
        <begin position="288"/>
        <end position="574"/>
    </location>
</feature>
<name>A0A067M8G7_BOTB1</name>
<dbReference type="OrthoDB" id="4062651at2759"/>
<dbReference type="InterPro" id="IPR051681">
    <property type="entry name" value="Ser/Thr_Kinases-Pseudokinases"/>
</dbReference>
<dbReference type="Gene3D" id="1.20.930.20">
    <property type="entry name" value="Adaptor protein Cbl, N-terminal domain"/>
    <property type="match status" value="1"/>
</dbReference>
<dbReference type="InterPro" id="IPR011009">
    <property type="entry name" value="Kinase-like_dom_sf"/>
</dbReference>
<evidence type="ECO:0000259" key="2">
    <source>
        <dbReference type="PROSITE" id="PS50011"/>
    </source>
</evidence>
<dbReference type="Pfam" id="PF07714">
    <property type="entry name" value="PK_Tyr_Ser-Thr"/>
    <property type="match status" value="1"/>
</dbReference>
<dbReference type="InterPro" id="IPR000719">
    <property type="entry name" value="Prot_kinase_dom"/>
</dbReference>
<dbReference type="PANTHER" id="PTHR44329:SF214">
    <property type="entry name" value="PROTEIN KINASE DOMAIN-CONTAINING PROTEIN"/>
    <property type="match status" value="1"/>
</dbReference>
<evidence type="ECO:0000256" key="1">
    <source>
        <dbReference type="SAM" id="MobiDB-lite"/>
    </source>
</evidence>
<reference evidence="4" key="1">
    <citation type="journal article" date="2014" name="Proc. Natl. Acad. Sci. U.S.A.">
        <title>Extensive sampling of basidiomycete genomes demonstrates inadequacy of the white-rot/brown-rot paradigm for wood decay fungi.</title>
        <authorList>
            <person name="Riley R."/>
            <person name="Salamov A.A."/>
            <person name="Brown D.W."/>
            <person name="Nagy L.G."/>
            <person name="Floudas D."/>
            <person name="Held B.W."/>
            <person name="Levasseur A."/>
            <person name="Lombard V."/>
            <person name="Morin E."/>
            <person name="Otillar R."/>
            <person name="Lindquist E.A."/>
            <person name="Sun H."/>
            <person name="LaButti K.M."/>
            <person name="Schmutz J."/>
            <person name="Jabbour D."/>
            <person name="Luo H."/>
            <person name="Baker S.E."/>
            <person name="Pisabarro A.G."/>
            <person name="Walton J.D."/>
            <person name="Blanchette R.A."/>
            <person name="Henrissat B."/>
            <person name="Martin F."/>
            <person name="Cullen D."/>
            <person name="Hibbett D.S."/>
            <person name="Grigoriev I.V."/>
        </authorList>
    </citation>
    <scope>NUCLEOTIDE SEQUENCE [LARGE SCALE GENOMIC DNA]</scope>
    <source>
        <strain evidence="4">FD-172 SS1</strain>
    </source>
</reference>
<dbReference type="SUPFAM" id="SSF56112">
    <property type="entry name" value="Protein kinase-like (PK-like)"/>
    <property type="match status" value="1"/>
</dbReference>
<gene>
    <name evidence="3" type="ORF">BOTBODRAFT_176617</name>
</gene>
<dbReference type="InterPro" id="IPR001245">
    <property type="entry name" value="Ser-Thr/Tyr_kinase_cat_dom"/>
</dbReference>
<feature type="compositionally biased region" description="Low complexity" evidence="1">
    <location>
        <begin position="1"/>
        <end position="25"/>
    </location>
</feature>
<dbReference type="PROSITE" id="PS50011">
    <property type="entry name" value="PROTEIN_KINASE_DOM"/>
    <property type="match status" value="1"/>
</dbReference>
<dbReference type="EMBL" id="KL198052">
    <property type="protein sequence ID" value="KDQ12083.1"/>
    <property type="molecule type" value="Genomic_DNA"/>
</dbReference>
<dbReference type="InterPro" id="IPR059179">
    <property type="entry name" value="MLKL-like_MCAfunc"/>
</dbReference>
<dbReference type="AlphaFoldDB" id="A0A067M8G7"/>
<feature type="region of interest" description="Disordered" evidence="1">
    <location>
        <begin position="1"/>
        <end position="74"/>
    </location>
</feature>
<sequence>MGNLLSSCFKPSAPKSAPASSASAPAPAPAFPTPQIHVSSESSEKVQFPTPSPAPLASSHLQAGTPAGSPPAPSIRSALSGISATDAASSVLDAAAFGVQFAPVPGLAAGVTVLQGIVAAFARVEYNKEQCQLLRDRSEECLQAINESWKPEDESTLAPAVNKFTELLTEIRTSMETYASYTRFESFIQQFNIAGDVEKKLQRLDHTLAAFGLAAAMNQHRWSQDFAAAREKDSKNLGEVLKGQEEIKNLNQENRAALDRVLGDLQTLLRQQAPGPAQDRIKSKILTIQNISNVGLPETNLLSKIECQKIGSEPIAGTSTYEIWVGQWMGQQKVALKVLRGLRVEEMDKYKKRCERQVSIWSKLHNEYILPLYGICSDDGPFPYLVSPWCSNGDANRYLKDKPAVDRLKICLDAAYGLRYLHSLPEPIIHGAMKGSNILISDDGKALLADFGMSNIIESPFTQSNGPGASFRWMAPEIQGGKYTKGCDIWAWGMTTLELVSGKQPFASIKMPGTVLLKVAQGERPDQKEYDSTVLKGNLWSLLQSCWHKDPEKRPSIDVVVKKMEAILEAHRHA</sequence>
<dbReference type="HOGENOM" id="CLU_000288_7_38_1"/>
<evidence type="ECO:0000313" key="4">
    <source>
        <dbReference type="Proteomes" id="UP000027195"/>
    </source>
</evidence>
<dbReference type="STRING" id="930990.A0A067M8G7"/>
<keyword evidence="4" id="KW-1185">Reference proteome</keyword>
<organism evidence="3 4">
    <name type="scientific">Botryobasidium botryosum (strain FD-172 SS1)</name>
    <dbReference type="NCBI Taxonomy" id="930990"/>
    <lineage>
        <taxon>Eukaryota</taxon>
        <taxon>Fungi</taxon>
        <taxon>Dikarya</taxon>
        <taxon>Basidiomycota</taxon>
        <taxon>Agaricomycotina</taxon>
        <taxon>Agaricomycetes</taxon>
        <taxon>Cantharellales</taxon>
        <taxon>Botryobasidiaceae</taxon>
        <taxon>Botryobasidium</taxon>
    </lineage>
</organism>